<gene>
    <name evidence="3" type="ORF">FB384_002019</name>
</gene>
<organism evidence="3 4">
    <name type="scientific">Prauserella sediminis</name>
    <dbReference type="NCBI Taxonomy" id="577680"/>
    <lineage>
        <taxon>Bacteria</taxon>
        <taxon>Bacillati</taxon>
        <taxon>Actinomycetota</taxon>
        <taxon>Actinomycetes</taxon>
        <taxon>Pseudonocardiales</taxon>
        <taxon>Pseudonocardiaceae</taxon>
        <taxon>Prauserella</taxon>
        <taxon>Prauserella salsuginis group</taxon>
    </lineage>
</organism>
<comment type="caution">
    <text evidence="3">The sequence shown here is derived from an EMBL/GenBank/DDBJ whole genome shotgun (WGS) entry which is preliminary data.</text>
</comment>
<evidence type="ECO:0000313" key="3">
    <source>
        <dbReference type="EMBL" id="MBB3663115.1"/>
    </source>
</evidence>
<dbReference type="AlphaFoldDB" id="A0A839XTE6"/>
<accession>A0A839XTE6</accession>
<name>A0A839XTE6_9PSEU</name>
<evidence type="ECO:0000313" key="4">
    <source>
        <dbReference type="Proteomes" id="UP000564573"/>
    </source>
</evidence>
<feature type="region of interest" description="Disordered" evidence="1">
    <location>
        <begin position="274"/>
        <end position="294"/>
    </location>
</feature>
<keyword evidence="4" id="KW-1185">Reference proteome</keyword>
<sequence length="294" mass="31092">MKAKRPVSMAVTGLAAAAVLVGLPMCAAAGNSAPTGGAGAAVGAAELPKVNMAAVLKAAQIDPQRPDQTLTDGAAKHVRKVERELAERGVLEQKYVDGHYGTATLEAYSAFQRSLGYDGLAANGIPGHRSLTALGDRAFDVTHIVQPGKRVTYDGATFNKRTKDMLLESQRLTGVTFAVEQGSYNPGGDPTSAGTHDGGGAVDLYVDGMSPKKRTEVVRAMRKVGFAAWYRSPEQGDWGPHIHAVALADPDLSEPARAQTGDYYLGKNGLANDLPDDGPKVKPIRTWEGYQRTH</sequence>
<protein>
    <recommendedName>
        <fullName evidence="5">Peptidoglycan-binding protein</fullName>
    </recommendedName>
</protein>
<proteinExistence type="predicted"/>
<reference evidence="3 4" key="1">
    <citation type="submission" date="2020-08" db="EMBL/GenBank/DDBJ databases">
        <title>Sequencing the genomes of 1000 actinobacteria strains.</title>
        <authorList>
            <person name="Klenk H.-P."/>
        </authorList>
    </citation>
    <scope>NUCLEOTIDE SEQUENCE [LARGE SCALE GENOMIC DNA]</scope>
    <source>
        <strain evidence="3 4">DSM 45267</strain>
    </source>
</reference>
<dbReference type="InterPro" id="IPR036365">
    <property type="entry name" value="PGBD-like_sf"/>
</dbReference>
<dbReference type="SUPFAM" id="SSF47090">
    <property type="entry name" value="PGBD-like"/>
    <property type="match status" value="1"/>
</dbReference>
<dbReference type="Gene3D" id="1.10.101.10">
    <property type="entry name" value="PGBD-like superfamily/PGBD"/>
    <property type="match status" value="1"/>
</dbReference>
<dbReference type="Proteomes" id="UP000564573">
    <property type="component" value="Unassembled WGS sequence"/>
</dbReference>
<feature type="signal peptide" evidence="2">
    <location>
        <begin position="1"/>
        <end position="29"/>
    </location>
</feature>
<evidence type="ECO:0008006" key="5">
    <source>
        <dbReference type="Google" id="ProtNLM"/>
    </source>
</evidence>
<keyword evidence="2" id="KW-0732">Signal</keyword>
<feature type="chain" id="PRO_5039101961" description="Peptidoglycan-binding protein" evidence="2">
    <location>
        <begin position="30"/>
        <end position="294"/>
    </location>
</feature>
<dbReference type="EMBL" id="JACIBS010000001">
    <property type="protein sequence ID" value="MBB3663115.1"/>
    <property type="molecule type" value="Genomic_DNA"/>
</dbReference>
<evidence type="ECO:0000256" key="2">
    <source>
        <dbReference type="SAM" id="SignalP"/>
    </source>
</evidence>
<dbReference type="RefSeq" id="WP_228726001.1">
    <property type="nucleotide sequence ID" value="NZ_JACIBS010000001.1"/>
</dbReference>
<evidence type="ECO:0000256" key="1">
    <source>
        <dbReference type="SAM" id="MobiDB-lite"/>
    </source>
</evidence>
<dbReference type="InterPro" id="IPR036366">
    <property type="entry name" value="PGBDSf"/>
</dbReference>